<evidence type="ECO:0000313" key="4">
    <source>
        <dbReference type="Proteomes" id="UP000593567"/>
    </source>
</evidence>
<dbReference type="EMBL" id="VXIV02003292">
    <property type="protein sequence ID" value="KAF6018590.1"/>
    <property type="molecule type" value="Genomic_DNA"/>
</dbReference>
<dbReference type="Proteomes" id="UP000593567">
    <property type="component" value="Unassembled WGS sequence"/>
</dbReference>
<evidence type="ECO:0000313" key="3">
    <source>
        <dbReference type="EMBL" id="KAF6018590.1"/>
    </source>
</evidence>
<feature type="region of interest" description="Disordered" evidence="1">
    <location>
        <begin position="280"/>
        <end position="302"/>
    </location>
</feature>
<keyword evidence="2" id="KW-0472">Membrane</keyword>
<sequence length="302" mass="34018">MNTTIAIPKMNEKMVITEATVPTELQSKAVWVNGELKIFIKHLGLVHGFVLSCTNKLVGELIMLNDANLVIDLLYSDKDLSHIPLGKKDLYTRTPSSISIEFVREYREERENGVKSPSIVKKSLPPEKVSMLEKKANTGSVEPPPFNTKCSAKYCGTYRFKTHLNGTAHYKHHPDLIQQIEKARQEKNGELECFLNHDIPSNGAYLYLNEEAGVKKPQYRLFRWYEGWLVLMAPVAISVGIIIFFIVVLIRGRLTKKPVPKSRAFVPPGFDSPLTAIRTRNSSLASKRPSPTPEECIGLQQS</sequence>
<organism evidence="3 4">
    <name type="scientific">Bugula neritina</name>
    <name type="common">Brown bryozoan</name>
    <name type="synonym">Sertularia neritina</name>
    <dbReference type="NCBI Taxonomy" id="10212"/>
    <lineage>
        <taxon>Eukaryota</taxon>
        <taxon>Metazoa</taxon>
        <taxon>Spiralia</taxon>
        <taxon>Lophotrochozoa</taxon>
        <taxon>Bryozoa</taxon>
        <taxon>Gymnolaemata</taxon>
        <taxon>Cheilostomatida</taxon>
        <taxon>Flustrina</taxon>
        <taxon>Buguloidea</taxon>
        <taxon>Bugulidae</taxon>
        <taxon>Bugula</taxon>
    </lineage>
</organism>
<keyword evidence="2" id="KW-1133">Transmembrane helix</keyword>
<reference evidence="3" key="1">
    <citation type="submission" date="2020-06" db="EMBL/GenBank/DDBJ databases">
        <title>Draft genome of Bugula neritina, a colonial animal packing powerful symbionts and potential medicines.</title>
        <authorList>
            <person name="Rayko M."/>
        </authorList>
    </citation>
    <scope>NUCLEOTIDE SEQUENCE [LARGE SCALE GENOMIC DNA]</scope>
    <source>
        <strain evidence="3">Kwan_BN1</strain>
    </source>
</reference>
<comment type="caution">
    <text evidence="3">The sequence shown here is derived from an EMBL/GenBank/DDBJ whole genome shotgun (WGS) entry which is preliminary data.</text>
</comment>
<evidence type="ECO:0000256" key="1">
    <source>
        <dbReference type="SAM" id="MobiDB-lite"/>
    </source>
</evidence>
<keyword evidence="2" id="KW-0812">Transmembrane</keyword>
<feature type="transmembrane region" description="Helical" evidence="2">
    <location>
        <begin position="228"/>
        <end position="250"/>
    </location>
</feature>
<name>A0A7J7IXJ5_BUGNE</name>
<keyword evidence="4" id="KW-1185">Reference proteome</keyword>
<proteinExistence type="predicted"/>
<evidence type="ECO:0000256" key="2">
    <source>
        <dbReference type="SAM" id="Phobius"/>
    </source>
</evidence>
<dbReference type="AlphaFoldDB" id="A0A7J7IXJ5"/>
<protein>
    <submittedName>
        <fullName evidence="3">Uncharacterized protein</fullName>
    </submittedName>
</protein>
<accession>A0A7J7IXJ5</accession>
<gene>
    <name evidence="3" type="ORF">EB796_023079</name>
</gene>